<evidence type="ECO:0000313" key="10">
    <source>
        <dbReference type="EMBL" id="VVE48225.1"/>
    </source>
</evidence>
<dbReference type="PANTHER" id="PTHR43528">
    <property type="entry name" value="ALPHA-KETOGLUTARATE PERMEASE"/>
    <property type="match status" value="1"/>
</dbReference>
<dbReference type="GO" id="GO:0005886">
    <property type="term" value="C:plasma membrane"/>
    <property type="evidence" value="ECO:0007669"/>
    <property type="project" value="UniProtKB-SubCell"/>
</dbReference>
<feature type="transmembrane region" description="Helical" evidence="8">
    <location>
        <begin position="145"/>
        <end position="171"/>
    </location>
</feature>
<dbReference type="GO" id="GO:0015293">
    <property type="term" value="F:symporter activity"/>
    <property type="evidence" value="ECO:0007669"/>
    <property type="project" value="UniProtKB-KW"/>
</dbReference>
<dbReference type="Proteomes" id="UP000396788">
    <property type="component" value="Unassembled WGS sequence"/>
</dbReference>
<feature type="transmembrane region" description="Helical" evidence="8">
    <location>
        <begin position="20"/>
        <end position="40"/>
    </location>
</feature>
<gene>
    <name evidence="10" type="ORF">PCE31107_04538</name>
</gene>
<evidence type="ECO:0000256" key="7">
    <source>
        <dbReference type="ARBA" id="ARBA00023136"/>
    </source>
</evidence>
<keyword evidence="3" id="KW-1003">Cell membrane</keyword>
<sequence>MRRRFDPVLKIALTANTVEWYEFSLTAFMALEIGRLFFPASSDKHALMLSFLVFASSYLARPFGSLFFGILGSRRGTGAALKLSLLGMAIPASLIAFLPTYQSAGYVATILLLLLKVVQGFCAGGEMPLAGYYVSLNAGSRNRGLYCALVTGSGFIGMLLASGTIFALPYLAELLRRSADAPISGYVPDAWRWPFLFCIPLSILIYFLRSSIAVDRKQQTRLVSEPRTATPLAQAFILVAFLEIAIYALFVWMPSYLHTYLGISSADASLSNVTALVILFASMVASGYASRVIDASRLVVVGIASLVIGTYPLFCVLREGGVVAVVAAQAAFAIMTGCMGGVIFVVLPDLLRRNWGDFGMAVTYSFATALFGGTAPVVCAYLIQVTGFLSAPAIYISASGLLAAPVAYHVCRTHRHRTLDFAGSDAGGPYASRAGR</sequence>
<feature type="transmembrane region" description="Helical" evidence="8">
    <location>
        <begin position="295"/>
        <end position="314"/>
    </location>
</feature>
<dbReference type="PROSITE" id="PS50850">
    <property type="entry name" value="MFS"/>
    <property type="match status" value="1"/>
</dbReference>
<feature type="transmembrane region" description="Helical" evidence="8">
    <location>
        <begin position="320"/>
        <end position="346"/>
    </location>
</feature>
<feature type="transmembrane region" description="Helical" evidence="8">
    <location>
        <begin position="389"/>
        <end position="411"/>
    </location>
</feature>
<feature type="transmembrane region" description="Helical" evidence="8">
    <location>
        <begin position="270"/>
        <end position="288"/>
    </location>
</feature>
<proteinExistence type="predicted"/>
<dbReference type="PANTHER" id="PTHR43528:SF1">
    <property type="entry name" value="ALPHA-KETOGLUTARATE PERMEASE"/>
    <property type="match status" value="1"/>
</dbReference>
<evidence type="ECO:0000256" key="3">
    <source>
        <dbReference type="ARBA" id="ARBA00022475"/>
    </source>
</evidence>
<dbReference type="Pfam" id="PF07690">
    <property type="entry name" value="MFS_1"/>
    <property type="match status" value="1"/>
</dbReference>
<keyword evidence="4 8" id="KW-0812">Transmembrane</keyword>
<evidence type="ECO:0000313" key="11">
    <source>
        <dbReference type="Proteomes" id="UP000396788"/>
    </source>
</evidence>
<comment type="subcellular location">
    <subcellularLocation>
        <location evidence="1">Cell membrane</location>
        <topology evidence="1">Multi-pass membrane protein</topology>
    </subcellularLocation>
</comment>
<keyword evidence="5" id="KW-0769">Symport</keyword>
<evidence type="ECO:0000256" key="8">
    <source>
        <dbReference type="SAM" id="Phobius"/>
    </source>
</evidence>
<dbReference type="RefSeq" id="WP_150610727.1">
    <property type="nucleotide sequence ID" value="NZ_CABPRY010000019.1"/>
</dbReference>
<reference evidence="10 11" key="1">
    <citation type="submission" date="2019-08" db="EMBL/GenBank/DDBJ databases">
        <authorList>
            <person name="Peeters C."/>
        </authorList>
    </citation>
    <scope>NUCLEOTIDE SEQUENCE [LARGE SCALE GENOMIC DNA]</scope>
    <source>
        <strain evidence="10 11">LMG 31107</strain>
    </source>
</reference>
<feature type="transmembrane region" description="Helical" evidence="8">
    <location>
        <begin position="104"/>
        <end position="124"/>
    </location>
</feature>
<feature type="transmembrane region" description="Helical" evidence="8">
    <location>
        <begin position="46"/>
        <end position="72"/>
    </location>
</feature>
<evidence type="ECO:0000256" key="6">
    <source>
        <dbReference type="ARBA" id="ARBA00022989"/>
    </source>
</evidence>
<keyword evidence="2" id="KW-0813">Transport</keyword>
<protein>
    <submittedName>
        <fullName evidence="10">MFS transporter</fullName>
    </submittedName>
</protein>
<dbReference type="InterPro" id="IPR011701">
    <property type="entry name" value="MFS"/>
</dbReference>
<dbReference type="InterPro" id="IPR051084">
    <property type="entry name" value="H+-coupled_symporters"/>
</dbReference>
<dbReference type="AlphaFoldDB" id="A0A5E4YIJ9"/>
<feature type="domain" description="Major facilitator superfamily (MFS) profile" evidence="9">
    <location>
        <begin position="8"/>
        <end position="415"/>
    </location>
</feature>
<evidence type="ECO:0000256" key="1">
    <source>
        <dbReference type="ARBA" id="ARBA00004651"/>
    </source>
</evidence>
<evidence type="ECO:0000256" key="2">
    <source>
        <dbReference type="ARBA" id="ARBA00022448"/>
    </source>
</evidence>
<keyword evidence="6 8" id="KW-1133">Transmembrane helix</keyword>
<dbReference type="EMBL" id="CABPRY010000019">
    <property type="protein sequence ID" value="VVE48225.1"/>
    <property type="molecule type" value="Genomic_DNA"/>
</dbReference>
<feature type="transmembrane region" description="Helical" evidence="8">
    <location>
        <begin position="79"/>
        <end position="98"/>
    </location>
</feature>
<dbReference type="InterPro" id="IPR036259">
    <property type="entry name" value="MFS_trans_sf"/>
</dbReference>
<accession>A0A5E4YIJ9</accession>
<evidence type="ECO:0000256" key="5">
    <source>
        <dbReference type="ARBA" id="ARBA00022847"/>
    </source>
</evidence>
<dbReference type="SUPFAM" id="SSF103473">
    <property type="entry name" value="MFS general substrate transporter"/>
    <property type="match status" value="1"/>
</dbReference>
<dbReference type="InterPro" id="IPR020846">
    <property type="entry name" value="MFS_dom"/>
</dbReference>
<feature type="transmembrane region" description="Helical" evidence="8">
    <location>
        <begin position="191"/>
        <end position="208"/>
    </location>
</feature>
<dbReference type="Gene3D" id="1.20.1250.20">
    <property type="entry name" value="MFS general substrate transporter like domains"/>
    <property type="match status" value="2"/>
</dbReference>
<keyword evidence="7 8" id="KW-0472">Membrane</keyword>
<feature type="transmembrane region" description="Helical" evidence="8">
    <location>
        <begin position="358"/>
        <end position="383"/>
    </location>
</feature>
<evidence type="ECO:0000256" key="4">
    <source>
        <dbReference type="ARBA" id="ARBA00022692"/>
    </source>
</evidence>
<organism evidence="10 11">
    <name type="scientific">Pandoraea cepalis</name>
    <dbReference type="NCBI Taxonomy" id="2508294"/>
    <lineage>
        <taxon>Bacteria</taxon>
        <taxon>Pseudomonadati</taxon>
        <taxon>Pseudomonadota</taxon>
        <taxon>Betaproteobacteria</taxon>
        <taxon>Burkholderiales</taxon>
        <taxon>Burkholderiaceae</taxon>
        <taxon>Pandoraea</taxon>
    </lineage>
</organism>
<feature type="transmembrane region" description="Helical" evidence="8">
    <location>
        <begin position="229"/>
        <end position="250"/>
    </location>
</feature>
<name>A0A5E4YIJ9_9BURK</name>
<evidence type="ECO:0000259" key="9">
    <source>
        <dbReference type="PROSITE" id="PS50850"/>
    </source>
</evidence>